<dbReference type="Pfam" id="PF01627">
    <property type="entry name" value="Hpt"/>
    <property type="match status" value="1"/>
</dbReference>
<keyword evidence="3" id="KW-0418">Kinase</keyword>
<dbReference type="GO" id="GO:0000160">
    <property type="term" value="P:phosphorelay signal transduction system"/>
    <property type="evidence" value="ECO:0007669"/>
    <property type="project" value="InterPro"/>
</dbReference>
<organism evidence="3">
    <name type="scientific">Trichodesmium erythraeum (strain IMS101)</name>
    <dbReference type="NCBI Taxonomy" id="203124"/>
    <lineage>
        <taxon>Bacteria</taxon>
        <taxon>Bacillati</taxon>
        <taxon>Cyanobacteriota</taxon>
        <taxon>Cyanophyceae</taxon>
        <taxon>Oscillatoriophycideae</taxon>
        <taxon>Oscillatoriales</taxon>
        <taxon>Microcoleaceae</taxon>
        <taxon>Trichodesmium</taxon>
    </lineage>
</organism>
<dbReference type="Gene3D" id="1.20.120.160">
    <property type="entry name" value="HPT domain"/>
    <property type="match status" value="1"/>
</dbReference>
<accession>Q112K7</accession>
<evidence type="ECO:0000313" key="3">
    <source>
        <dbReference type="EMBL" id="ABG51567.1"/>
    </source>
</evidence>
<feature type="domain" description="HPt" evidence="2">
    <location>
        <begin position="2"/>
        <end position="109"/>
    </location>
</feature>
<name>Q112K7_TRIEI</name>
<dbReference type="PANTHER" id="PTHR43395:SF1">
    <property type="entry name" value="CHEMOTAXIS PROTEIN CHEA"/>
    <property type="match status" value="1"/>
</dbReference>
<sequence length="309" mass="34888">MASEQEERIKQLFITEAEEHLVTLENGLVDLKSTISDVEVINDMFRAAHSVKGGAAMLGIHSVKQIAHRLEDCFKIIRENSINVNQTIESQFLKGYDLLKYLVELMQGPYGLREEEGEKIVQNALPIFAELENNLNILASTETTNQSTTTSNKKEKTSFDQQVKEQLKEMLELFKKADSPSSRKQLIESCNGLLKLDTNTKAWQVLVTTSQKALANSKLSYHVLAPVIIRELNQAGEFIQVGKVKEIVLSKDLKEIAISPKARTCENTKVSLPKEPKEMVKLIINNFDSRQKEAIAKLLIKHIKSSRNR</sequence>
<dbReference type="SMART" id="SM00073">
    <property type="entry name" value="HPT"/>
    <property type="match status" value="1"/>
</dbReference>
<dbReference type="InterPro" id="IPR051315">
    <property type="entry name" value="Bact_Chemotaxis_CheA"/>
</dbReference>
<dbReference type="GO" id="GO:0016301">
    <property type="term" value="F:kinase activity"/>
    <property type="evidence" value="ECO:0007669"/>
    <property type="project" value="UniProtKB-KW"/>
</dbReference>
<dbReference type="PANTHER" id="PTHR43395">
    <property type="entry name" value="SENSOR HISTIDINE KINASE CHEA"/>
    <property type="match status" value="1"/>
</dbReference>
<evidence type="ECO:0000256" key="1">
    <source>
        <dbReference type="PROSITE-ProRule" id="PRU00110"/>
    </source>
</evidence>
<dbReference type="AlphaFoldDB" id="Q112K7"/>
<keyword evidence="1" id="KW-0597">Phosphoprotein</keyword>
<feature type="modified residue" description="Phosphohistidine" evidence="1">
    <location>
        <position position="49"/>
    </location>
</feature>
<gene>
    <name evidence="3" type="ordered locus">Tery_2347</name>
</gene>
<evidence type="ECO:0000259" key="2">
    <source>
        <dbReference type="PROSITE" id="PS50894"/>
    </source>
</evidence>
<keyword evidence="3" id="KW-0808">Transferase</keyword>
<protein>
    <submittedName>
        <fullName evidence="3">Putative CheA signal transduction histidine kinases</fullName>
    </submittedName>
</protein>
<dbReference type="STRING" id="203124.Tery_2347"/>
<dbReference type="eggNOG" id="COG2198">
    <property type="taxonomic scope" value="Bacteria"/>
</dbReference>
<dbReference type="RefSeq" id="WP_011611934.1">
    <property type="nucleotide sequence ID" value="NC_008312.1"/>
</dbReference>
<dbReference type="InterPro" id="IPR036641">
    <property type="entry name" value="HPT_dom_sf"/>
</dbReference>
<dbReference type="CDD" id="cd00088">
    <property type="entry name" value="HPT"/>
    <property type="match status" value="1"/>
</dbReference>
<dbReference type="EMBL" id="CP000393">
    <property type="protein sequence ID" value="ABG51567.1"/>
    <property type="molecule type" value="Genomic_DNA"/>
</dbReference>
<dbReference type="HOGENOM" id="CLU_062015_0_0_3"/>
<dbReference type="OrthoDB" id="2079555at2"/>
<proteinExistence type="predicted"/>
<dbReference type="InterPro" id="IPR008207">
    <property type="entry name" value="Sig_transdc_His_kin_Hpt_dom"/>
</dbReference>
<dbReference type="PROSITE" id="PS50894">
    <property type="entry name" value="HPT"/>
    <property type="match status" value="1"/>
</dbReference>
<dbReference type="SUPFAM" id="SSF47226">
    <property type="entry name" value="Histidine-containing phosphotransfer domain, HPT domain"/>
    <property type="match status" value="1"/>
</dbReference>
<reference evidence="3" key="1">
    <citation type="submission" date="2006-06" db="EMBL/GenBank/DDBJ databases">
        <title>Complete sequence of Trichodesmium erythraeum IMS101.</title>
        <authorList>
            <consortium name="US DOE Joint Genome Institute"/>
            <person name="Copeland A."/>
            <person name="Lucas S."/>
            <person name="Lapidus A."/>
            <person name="Barry K."/>
            <person name="Detter J.C."/>
            <person name="Glavina del Rio T."/>
            <person name="Hammon N."/>
            <person name="Israni S."/>
            <person name="Dalin E."/>
            <person name="Tice H."/>
            <person name="Pitluck S."/>
            <person name="Kiss H."/>
            <person name="Munk A.C."/>
            <person name="Brettin T."/>
            <person name="Bruce D."/>
            <person name="Han C."/>
            <person name="Tapia R."/>
            <person name="Gilna P."/>
            <person name="Schmutz J."/>
            <person name="Larimer F."/>
            <person name="Land M."/>
            <person name="Hauser L."/>
            <person name="Kyrpides N."/>
            <person name="Kim E."/>
            <person name="Richardson P."/>
        </authorList>
    </citation>
    <scope>NUCLEOTIDE SEQUENCE [LARGE SCALE GENOMIC DNA]</scope>
    <source>
        <strain evidence="3">IMS101</strain>
    </source>
</reference>
<dbReference type="KEGG" id="ter:Tery_2347"/>